<dbReference type="Proteomes" id="UP000520767">
    <property type="component" value="Unassembled WGS sequence"/>
</dbReference>
<name>A0A7W7VFJ0_9PSEU</name>
<evidence type="ECO:0000256" key="1">
    <source>
        <dbReference type="SAM" id="SignalP"/>
    </source>
</evidence>
<comment type="caution">
    <text evidence="2">The sequence shown here is derived from an EMBL/GenBank/DDBJ whole genome shotgun (WGS) entry which is preliminary data.</text>
</comment>
<evidence type="ECO:0000313" key="2">
    <source>
        <dbReference type="EMBL" id="MBB4908055.1"/>
    </source>
</evidence>
<dbReference type="RefSeq" id="WP_184812169.1">
    <property type="nucleotide sequence ID" value="NZ_JACHJQ010000004.1"/>
</dbReference>
<evidence type="ECO:0008006" key="4">
    <source>
        <dbReference type="Google" id="ProtNLM"/>
    </source>
</evidence>
<dbReference type="EMBL" id="JACHJQ010000004">
    <property type="protein sequence ID" value="MBB4908055.1"/>
    <property type="molecule type" value="Genomic_DNA"/>
</dbReference>
<accession>A0A7W7VFJ0</accession>
<sequence>MGFSVLPRVTAVVAVAFLSACTAKVGGLPVAATTLPDELTSEVVFDDLTTVAPCSLTDLEVFEEFGVAKFAAPDSLDYCSVRVNDIDKDADVIISVGAFGVRSAQPELAANRVKDVDGGLWVGQQDDTPTFCSQLLVFPDDVTMQVSGSVYDGSTDTCPMVEAAMDHAIEVIADEAVEHRDPERDSLLTIDPCTLVEDDDVAAIPGLAGVSRGDEYPGKHTCFWEQSPGSPVNVRLQFGAGPEPGVYSQGGAEGLVAGRQSATNRYPEVGENSYCSVETAHIQFDEIAGEDAYEVASVYARAPGGQVDAACAAATAVAELVWPELPEA</sequence>
<evidence type="ECO:0000313" key="3">
    <source>
        <dbReference type="Proteomes" id="UP000520767"/>
    </source>
</evidence>
<gene>
    <name evidence="2" type="ORF">FHR82_004297</name>
</gene>
<protein>
    <recommendedName>
        <fullName evidence="4">DUF3558 domain-containing protein</fullName>
    </recommendedName>
</protein>
<proteinExistence type="predicted"/>
<feature type="signal peptide" evidence="1">
    <location>
        <begin position="1"/>
        <end position="25"/>
    </location>
</feature>
<reference evidence="2 3" key="1">
    <citation type="submission" date="2020-08" db="EMBL/GenBank/DDBJ databases">
        <title>Genomic Encyclopedia of Type Strains, Phase III (KMG-III): the genomes of soil and plant-associated and newly described type strains.</title>
        <authorList>
            <person name="Whitman W."/>
        </authorList>
    </citation>
    <scope>NUCLEOTIDE SEQUENCE [LARGE SCALE GENOMIC DNA]</scope>
    <source>
        <strain evidence="2 3">CECT 8960</strain>
    </source>
</reference>
<organism evidence="2 3">
    <name type="scientific">Actinophytocola algeriensis</name>
    <dbReference type="NCBI Taxonomy" id="1768010"/>
    <lineage>
        <taxon>Bacteria</taxon>
        <taxon>Bacillati</taxon>
        <taxon>Actinomycetota</taxon>
        <taxon>Actinomycetes</taxon>
        <taxon>Pseudonocardiales</taxon>
        <taxon>Pseudonocardiaceae</taxon>
    </lineage>
</organism>
<keyword evidence="1" id="KW-0732">Signal</keyword>
<keyword evidence="3" id="KW-1185">Reference proteome</keyword>
<feature type="chain" id="PRO_5030575171" description="DUF3558 domain-containing protein" evidence="1">
    <location>
        <begin position="26"/>
        <end position="328"/>
    </location>
</feature>
<dbReference type="AlphaFoldDB" id="A0A7W7VFJ0"/>